<dbReference type="AlphaFoldDB" id="A0A0K9GQQ8"/>
<dbReference type="OrthoDB" id="2243651at2"/>
<dbReference type="EMBL" id="LFZW01000001">
    <property type="protein sequence ID" value="KMY49019.1"/>
    <property type="molecule type" value="Genomic_DNA"/>
</dbReference>
<name>A0A0K9GQQ8_9BACI</name>
<reference evidence="3" key="1">
    <citation type="submission" date="2015-07" db="EMBL/GenBank/DDBJ databases">
        <title>Genome sequencing project for genomic taxonomy and phylogenomics of Bacillus-like bacteria.</title>
        <authorList>
            <person name="Liu B."/>
            <person name="Wang J."/>
            <person name="Zhu Y."/>
            <person name="Liu G."/>
            <person name="Chen Q."/>
            <person name="Chen Z."/>
            <person name="Lan J."/>
            <person name="Che J."/>
            <person name="Ge C."/>
            <person name="Shi H."/>
            <person name="Pan Z."/>
            <person name="Liu X."/>
        </authorList>
    </citation>
    <scope>NUCLEOTIDE SEQUENCE [LARGE SCALE GENOMIC DNA]</scope>
    <source>
        <strain evidence="3">FJAT-27997</strain>
    </source>
</reference>
<dbReference type="InterPro" id="IPR031360">
    <property type="entry name" value="TrpP"/>
</dbReference>
<feature type="transmembrane region" description="Helical" evidence="1">
    <location>
        <begin position="133"/>
        <end position="159"/>
    </location>
</feature>
<evidence type="ECO:0000313" key="3">
    <source>
        <dbReference type="Proteomes" id="UP000037146"/>
    </source>
</evidence>
<protein>
    <submittedName>
        <fullName evidence="2">Tryptophan transporter</fullName>
    </submittedName>
</protein>
<dbReference type="PATRIC" id="fig|1679170.3.peg.1165"/>
<feature type="transmembrane region" description="Helical" evidence="1">
    <location>
        <begin position="101"/>
        <end position="127"/>
    </location>
</feature>
<feature type="transmembrane region" description="Helical" evidence="1">
    <location>
        <begin position="77"/>
        <end position="94"/>
    </location>
</feature>
<feature type="transmembrane region" description="Helical" evidence="1">
    <location>
        <begin position="6"/>
        <end position="30"/>
    </location>
</feature>
<accession>A0A0K9GQQ8</accession>
<dbReference type="Proteomes" id="UP000037146">
    <property type="component" value="Unassembled WGS sequence"/>
</dbReference>
<dbReference type="STRING" id="1679170.AC625_05435"/>
<dbReference type="Pfam" id="PF17099">
    <property type="entry name" value="TrpP"/>
    <property type="match status" value="1"/>
</dbReference>
<dbReference type="RefSeq" id="WP_049680351.1">
    <property type="nucleotide sequence ID" value="NZ_JBNNUY010000002.1"/>
</dbReference>
<proteinExistence type="predicted"/>
<gene>
    <name evidence="2" type="ORF">AC625_05435</name>
</gene>
<keyword evidence="1" id="KW-0812">Transmembrane</keyword>
<organism evidence="2 3">
    <name type="scientific">Peribacillus loiseleuriae</name>
    <dbReference type="NCBI Taxonomy" id="1679170"/>
    <lineage>
        <taxon>Bacteria</taxon>
        <taxon>Bacillati</taxon>
        <taxon>Bacillota</taxon>
        <taxon>Bacilli</taxon>
        <taxon>Bacillales</taxon>
        <taxon>Bacillaceae</taxon>
        <taxon>Peribacillus</taxon>
    </lineage>
</organism>
<sequence length="172" mass="18321">MNTKVLVSLSLLMGLGAVLHLVVPGFAFGVKPDMMLTMMFLAIILFPEKKNVFLVAVAAGVISGLTTTFPGGFIPNIIDKFISAFLFYFMFLAIQKFTKSIISIGILTAVGTIISGTVFLTSAYFLAGLPKSFLVLFSGAVLPAIVLNVIAMAIIYPIVTGLVKRSNIPANI</sequence>
<evidence type="ECO:0000313" key="2">
    <source>
        <dbReference type="EMBL" id="KMY49019.1"/>
    </source>
</evidence>
<feature type="transmembrane region" description="Helical" evidence="1">
    <location>
        <begin position="51"/>
        <end position="71"/>
    </location>
</feature>
<evidence type="ECO:0000256" key="1">
    <source>
        <dbReference type="SAM" id="Phobius"/>
    </source>
</evidence>
<keyword evidence="1" id="KW-1133">Transmembrane helix</keyword>
<comment type="caution">
    <text evidence="2">The sequence shown here is derived from an EMBL/GenBank/DDBJ whole genome shotgun (WGS) entry which is preliminary data.</text>
</comment>
<keyword evidence="1" id="KW-0472">Membrane</keyword>
<keyword evidence="3" id="KW-1185">Reference proteome</keyword>